<organism evidence="2 3">
    <name type="scientific">Coniochaeta pulveracea</name>
    <dbReference type="NCBI Taxonomy" id="177199"/>
    <lineage>
        <taxon>Eukaryota</taxon>
        <taxon>Fungi</taxon>
        <taxon>Dikarya</taxon>
        <taxon>Ascomycota</taxon>
        <taxon>Pezizomycotina</taxon>
        <taxon>Sordariomycetes</taxon>
        <taxon>Sordariomycetidae</taxon>
        <taxon>Coniochaetales</taxon>
        <taxon>Coniochaetaceae</taxon>
        <taxon>Coniochaeta</taxon>
    </lineage>
</organism>
<accession>A0A420XZC1</accession>
<feature type="compositionally biased region" description="Acidic residues" evidence="1">
    <location>
        <begin position="140"/>
        <end position="159"/>
    </location>
</feature>
<reference evidence="2 3" key="1">
    <citation type="submission" date="2018-08" db="EMBL/GenBank/DDBJ databases">
        <title>Draft genome of the lignicolous fungus Coniochaeta pulveracea.</title>
        <authorList>
            <person name="Borstlap C.J."/>
            <person name="De Witt R.N."/>
            <person name="Botha A."/>
            <person name="Volschenk H."/>
        </authorList>
    </citation>
    <scope>NUCLEOTIDE SEQUENCE [LARGE SCALE GENOMIC DNA]</scope>
    <source>
        <strain evidence="2 3">CAB683</strain>
    </source>
</reference>
<gene>
    <name evidence="2" type="ORF">DL546_003490</name>
</gene>
<evidence type="ECO:0000256" key="1">
    <source>
        <dbReference type="SAM" id="MobiDB-lite"/>
    </source>
</evidence>
<dbReference type="OrthoDB" id="10265971at2759"/>
<evidence type="ECO:0000313" key="2">
    <source>
        <dbReference type="EMBL" id="RKU40860.1"/>
    </source>
</evidence>
<feature type="region of interest" description="Disordered" evidence="1">
    <location>
        <begin position="79"/>
        <end position="159"/>
    </location>
</feature>
<dbReference type="STRING" id="177199.A0A420XZC1"/>
<protein>
    <submittedName>
        <fullName evidence="2">Uncharacterized protein</fullName>
    </submittedName>
</protein>
<dbReference type="EMBL" id="QVQW01000089">
    <property type="protein sequence ID" value="RKU40860.1"/>
    <property type="molecule type" value="Genomic_DNA"/>
</dbReference>
<dbReference type="AlphaFoldDB" id="A0A420XZC1"/>
<sequence>MAPTPTKRNGRKSNVIERVQALTMRQCGSSTTEIQRVTGIGASAFNMLRSKAVARGYNPGDRILEEHVMDGNTTKIAAAMSPNDTLDDVDVASPSPSARKRGRKAADDIAASGKKPRRAAQAKGKADGKAPSAAVKEVIELEGEEEADDDDEDDEAGAC</sequence>
<evidence type="ECO:0000313" key="3">
    <source>
        <dbReference type="Proteomes" id="UP000275385"/>
    </source>
</evidence>
<keyword evidence="3" id="KW-1185">Reference proteome</keyword>
<comment type="caution">
    <text evidence="2">The sequence shown here is derived from an EMBL/GenBank/DDBJ whole genome shotgun (WGS) entry which is preliminary data.</text>
</comment>
<name>A0A420XZC1_9PEZI</name>
<dbReference type="Proteomes" id="UP000275385">
    <property type="component" value="Unassembled WGS sequence"/>
</dbReference>
<proteinExistence type="predicted"/>